<keyword evidence="3" id="KW-1185">Reference proteome</keyword>
<evidence type="ECO:0000313" key="3">
    <source>
        <dbReference type="Proteomes" id="UP000030645"/>
    </source>
</evidence>
<accession>W9RBL8</accession>
<reference evidence="3" key="1">
    <citation type="submission" date="2013-01" db="EMBL/GenBank/DDBJ databases">
        <title>Draft Genome Sequence of a Mulberry Tree, Morus notabilis C.K. Schneid.</title>
        <authorList>
            <person name="He N."/>
            <person name="Zhao S."/>
        </authorList>
    </citation>
    <scope>NUCLEOTIDE SEQUENCE</scope>
</reference>
<dbReference type="Proteomes" id="UP000030645">
    <property type="component" value="Unassembled WGS sequence"/>
</dbReference>
<proteinExistence type="predicted"/>
<dbReference type="AlphaFoldDB" id="W9RBL8"/>
<protein>
    <submittedName>
        <fullName evidence="2">Uncharacterized protein</fullName>
    </submittedName>
</protein>
<evidence type="ECO:0000256" key="1">
    <source>
        <dbReference type="SAM" id="MobiDB-lite"/>
    </source>
</evidence>
<evidence type="ECO:0000313" key="2">
    <source>
        <dbReference type="EMBL" id="EXB66775.1"/>
    </source>
</evidence>
<dbReference type="EMBL" id="KE344553">
    <property type="protein sequence ID" value="EXB66775.1"/>
    <property type="molecule type" value="Genomic_DNA"/>
</dbReference>
<name>W9RBL8_9ROSA</name>
<gene>
    <name evidence="2" type="ORF">L484_003868</name>
</gene>
<feature type="region of interest" description="Disordered" evidence="1">
    <location>
        <begin position="23"/>
        <end position="61"/>
    </location>
</feature>
<organism evidence="2 3">
    <name type="scientific">Morus notabilis</name>
    <dbReference type="NCBI Taxonomy" id="981085"/>
    <lineage>
        <taxon>Eukaryota</taxon>
        <taxon>Viridiplantae</taxon>
        <taxon>Streptophyta</taxon>
        <taxon>Embryophyta</taxon>
        <taxon>Tracheophyta</taxon>
        <taxon>Spermatophyta</taxon>
        <taxon>Magnoliopsida</taxon>
        <taxon>eudicotyledons</taxon>
        <taxon>Gunneridae</taxon>
        <taxon>Pentapetalae</taxon>
        <taxon>rosids</taxon>
        <taxon>fabids</taxon>
        <taxon>Rosales</taxon>
        <taxon>Moraceae</taxon>
        <taxon>Moreae</taxon>
        <taxon>Morus</taxon>
    </lineage>
</organism>
<sequence>MTKITLPPLCYKLEHTPKQKKLKVSLAQASDDNAAGKRTTREGRRSQMTSEDNSRYEFNCV</sequence>